<dbReference type="Pfam" id="PF00535">
    <property type="entry name" value="Glycos_transf_2"/>
    <property type="match status" value="1"/>
</dbReference>
<comment type="caution">
    <text evidence="5">The sequence shown here is derived from an EMBL/GenBank/DDBJ whole genome shotgun (WGS) entry which is preliminary data.</text>
</comment>
<dbReference type="PANTHER" id="PTHR43685">
    <property type="entry name" value="GLYCOSYLTRANSFERASE"/>
    <property type="match status" value="1"/>
</dbReference>
<organism evidence="5 6">
    <name type="scientific">Anaerovibrio slackiae</name>
    <dbReference type="NCBI Taxonomy" id="2652309"/>
    <lineage>
        <taxon>Bacteria</taxon>
        <taxon>Bacillati</taxon>
        <taxon>Bacillota</taxon>
        <taxon>Negativicutes</taxon>
        <taxon>Selenomonadales</taxon>
        <taxon>Selenomonadaceae</taxon>
        <taxon>Anaerovibrio</taxon>
    </lineage>
</organism>
<keyword evidence="2" id="KW-0328">Glycosyltransferase</keyword>
<keyword evidence="3 5" id="KW-0808">Transferase</keyword>
<dbReference type="EMBL" id="VUNR01000025">
    <property type="protein sequence ID" value="MSU09503.1"/>
    <property type="molecule type" value="Genomic_DNA"/>
</dbReference>
<evidence type="ECO:0000259" key="4">
    <source>
        <dbReference type="Pfam" id="PF00535"/>
    </source>
</evidence>
<dbReference type="AlphaFoldDB" id="A0A6I2UD99"/>
<name>A0A6I2UD99_9FIRM</name>
<dbReference type="GeneID" id="96779450"/>
<evidence type="ECO:0000256" key="2">
    <source>
        <dbReference type="ARBA" id="ARBA00022676"/>
    </source>
</evidence>
<comment type="similarity">
    <text evidence="1">Belongs to the glycosyltransferase 2 family.</text>
</comment>
<accession>A0A6I2UD99</accession>
<gene>
    <name evidence="5" type="ORF">FYJ84_10975</name>
</gene>
<protein>
    <submittedName>
        <fullName evidence="5">Glycosyltransferase</fullName>
    </submittedName>
</protein>
<sequence length="270" mass="31833">MKFSVLMSVYKNENPEWFRESVKSIVEQTVKPDEILIVQDGMLNDDLYSVCDELKQCYPEIRYLKLDKNYGLGMALHYGVKACKNELIARMDTDDIAVENRFELQLQQFLEQPDLSICGGNIVEFNHNVDDIVSMRTVPYSMKAIVEYCKSRNPFNHMTVMFKKSTVLAAGNYQTFHLMEDYYLWYRMIKNNCQMCNLDTVLVKVRVGNGMYDRRGGFSYFLNERKLFTVMYKDGFISISKFCYVTLVRMVMRILPDKFRKVIYTFALRK</sequence>
<dbReference type="Gene3D" id="3.90.550.10">
    <property type="entry name" value="Spore Coat Polysaccharide Biosynthesis Protein SpsA, Chain A"/>
    <property type="match status" value="1"/>
</dbReference>
<proteinExistence type="inferred from homology"/>
<dbReference type="Proteomes" id="UP000433181">
    <property type="component" value="Unassembled WGS sequence"/>
</dbReference>
<evidence type="ECO:0000313" key="6">
    <source>
        <dbReference type="Proteomes" id="UP000433181"/>
    </source>
</evidence>
<dbReference type="RefSeq" id="WP_154407674.1">
    <property type="nucleotide sequence ID" value="NZ_VUNR01000025.1"/>
</dbReference>
<dbReference type="InterPro" id="IPR001173">
    <property type="entry name" value="Glyco_trans_2-like"/>
</dbReference>
<dbReference type="GO" id="GO:0016757">
    <property type="term" value="F:glycosyltransferase activity"/>
    <property type="evidence" value="ECO:0007669"/>
    <property type="project" value="UniProtKB-KW"/>
</dbReference>
<evidence type="ECO:0000313" key="5">
    <source>
        <dbReference type="EMBL" id="MSU09503.1"/>
    </source>
</evidence>
<feature type="domain" description="Glycosyltransferase 2-like" evidence="4">
    <location>
        <begin position="4"/>
        <end position="164"/>
    </location>
</feature>
<keyword evidence="6" id="KW-1185">Reference proteome</keyword>
<dbReference type="SUPFAM" id="SSF53448">
    <property type="entry name" value="Nucleotide-diphospho-sugar transferases"/>
    <property type="match status" value="1"/>
</dbReference>
<dbReference type="PANTHER" id="PTHR43685:SF5">
    <property type="entry name" value="GLYCOSYLTRANSFERASE EPSE-RELATED"/>
    <property type="match status" value="1"/>
</dbReference>
<evidence type="ECO:0000256" key="3">
    <source>
        <dbReference type="ARBA" id="ARBA00022679"/>
    </source>
</evidence>
<evidence type="ECO:0000256" key="1">
    <source>
        <dbReference type="ARBA" id="ARBA00006739"/>
    </source>
</evidence>
<dbReference type="InterPro" id="IPR029044">
    <property type="entry name" value="Nucleotide-diphossugar_trans"/>
</dbReference>
<dbReference type="InterPro" id="IPR050834">
    <property type="entry name" value="Glycosyltransf_2"/>
</dbReference>
<reference evidence="5 6" key="1">
    <citation type="submission" date="2019-08" db="EMBL/GenBank/DDBJ databases">
        <title>In-depth cultivation of the pig gut microbiome towards novel bacterial diversity and tailored functional studies.</title>
        <authorList>
            <person name="Wylensek D."/>
            <person name="Hitch T.C.A."/>
            <person name="Clavel T."/>
        </authorList>
    </citation>
    <scope>NUCLEOTIDE SEQUENCE [LARGE SCALE GENOMIC DNA]</scope>
    <source>
        <strain evidence="5 6">WCA-693-APC-5D-A</strain>
    </source>
</reference>